<sequence>MNLWRRLLCFHPPALLEKRPQKLSLEQSPPPSGRTLRFHPPDRPATAKTNEALMFYSALPLPLLSTALSSFTGPRLRRPSPKLLEQSRSFMDAMKAPPWTCSTALRRTSSEHGSGGHRGGTKNWAIREASNFLNSSNQDFIRTGDGGFSQSTMCSLPSDGYDIF</sequence>
<name>A0ABR2LHA3_9ASPA</name>
<comment type="caution">
    <text evidence="2">The sequence shown here is derived from an EMBL/GenBank/DDBJ whole genome shotgun (WGS) entry which is preliminary data.</text>
</comment>
<dbReference type="EMBL" id="JBBWWR010000019">
    <property type="protein sequence ID" value="KAK8941539.1"/>
    <property type="molecule type" value="Genomic_DNA"/>
</dbReference>
<evidence type="ECO:0000313" key="3">
    <source>
        <dbReference type="Proteomes" id="UP001412067"/>
    </source>
</evidence>
<dbReference type="Proteomes" id="UP001412067">
    <property type="component" value="Unassembled WGS sequence"/>
</dbReference>
<organism evidence="2 3">
    <name type="scientific">Platanthera guangdongensis</name>
    <dbReference type="NCBI Taxonomy" id="2320717"/>
    <lineage>
        <taxon>Eukaryota</taxon>
        <taxon>Viridiplantae</taxon>
        <taxon>Streptophyta</taxon>
        <taxon>Embryophyta</taxon>
        <taxon>Tracheophyta</taxon>
        <taxon>Spermatophyta</taxon>
        <taxon>Magnoliopsida</taxon>
        <taxon>Liliopsida</taxon>
        <taxon>Asparagales</taxon>
        <taxon>Orchidaceae</taxon>
        <taxon>Orchidoideae</taxon>
        <taxon>Orchideae</taxon>
        <taxon>Orchidinae</taxon>
        <taxon>Platanthera</taxon>
    </lineage>
</organism>
<proteinExistence type="predicted"/>
<evidence type="ECO:0000313" key="2">
    <source>
        <dbReference type="EMBL" id="KAK8941539.1"/>
    </source>
</evidence>
<accession>A0ABR2LHA3</accession>
<protein>
    <submittedName>
        <fullName evidence="2">Uncharacterized protein</fullName>
    </submittedName>
</protein>
<reference evidence="2 3" key="1">
    <citation type="journal article" date="2022" name="Nat. Plants">
        <title>Genomes of leafy and leafless Platanthera orchids illuminate the evolution of mycoheterotrophy.</title>
        <authorList>
            <person name="Li M.H."/>
            <person name="Liu K.W."/>
            <person name="Li Z."/>
            <person name="Lu H.C."/>
            <person name="Ye Q.L."/>
            <person name="Zhang D."/>
            <person name="Wang J.Y."/>
            <person name="Li Y.F."/>
            <person name="Zhong Z.M."/>
            <person name="Liu X."/>
            <person name="Yu X."/>
            <person name="Liu D.K."/>
            <person name="Tu X.D."/>
            <person name="Liu B."/>
            <person name="Hao Y."/>
            <person name="Liao X.Y."/>
            <person name="Jiang Y.T."/>
            <person name="Sun W.H."/>
            <person name="Chen J."/>
            <person name="Chen Y.Q."/>
            <person name="Ai Y."/>
            <person name="Zhai J.W."/>
            <person name="Wu S.S."/>
            <person name="Zhou Z."/>
            <person name="Hsiao Y.Y."/>
            <person name="Wu W.L."/>
            <person name="Chen Y.Y."/>
            <person name="Lin Y.F."/>
            <person name="Hsu J.L."/>
            <person name="Li C.Y."/>
            <person name="Wang Z.W."/>
            <person name="Zhao X."/>
            <person name="Zhong W.Y."/>
            <person name="Ma X.K."/>
            <person name="Ma L."/>
            <person name="Huang J."/>
            <person name="Chen G.Z."/>
            <person name="Huang M.Z."/>
            <person name="Huang L."/>
            <person name="Peng D.H."/>
            <person name="Luo Y.B."/>
            <person name="Zou S.Q."/>
            <person name="Chen S.P."/>
            <person name="Lan S."/>
            <person name="Tsai W.C."/>
            <person name="Van de Peer Y."/>
            <person name="Liu Z.J."/>
        </authorList>
    </citation>
    <scope>NUCLEOTIDE SEQUENCE [LARGE SCALE GENOMIC DNA]</scope>
    <source>
        <strain evidence="2">Lor288</strain>
    </source>
</reference>
<gene>
    <name evidence="2" type="ORF">KSP40_PGU004229</name>
</gene>
<evidence type="ECO:0000256" key="1">
    <source>
        <dbReference type="SAM" id="MobiDB-lite"/>
    </source>
</evidence>
<feature type="region of interest" description="Disordered" evidence="1">
    <location>
        <begin position="20"/>
        <end position="44"/>
    </location>
</feature>
<keyword evidence="3" id="KW-1185">Reference proteome</keyword>